<dbReference type="AlphaFoldDB" id="A0A919EFI2"/>
<keyword evidence="4" id="KW-1185">Reference proteome</keyword>
<reference evidence="3" key="2">
    <citation type="submission" date="2020-09" db="EMBL/GenBank/DDBJ databases">
        <authorList>
            <person name="Sun Q."/>
            <person name="Ohkuma M."/>
        </authorList>
    </citation>
    <scope>NUCLEOTIDE SEQUENCE</scope>
    <source>
        <strain evidence="3">JCM 4059</strain>
    </source>
</reference>
<dbReference type="SUPFAM" id="SSF48613">
    <property type="entry name" value="Heme oxygenase-like"/>
    <property type="match status" value="1"/>
</dbReference>
<dbReference type="EMBL" id="BNBD01000014">
    <property type="protein sequence ID" value="GHF65530.1"/>
    <property type="molecule type" value="Genomic_DNA"/>
</dbReference>
<protein>
    <recommendedName>
        <fullName evidence="2">Thiaminase-2/PQQC domain-containing protein</fullName>
    </recommendedName>
</protein>
<evidence type="ECO:0000313" key="4">
    <source>
        <dbReference type="Proteomes" id="UP000638313"/>
    </source>
</evidence>
<dbReference type="InterPro" id="IPR004305">
    <property type="entry name" value="Thiaminase-2/PQQC"/>
</dbReference>
<reference evidence="3" key="1">
    <citation type="journal article" date="2014" name="Int. J. Syst. Evol. Microbiol.">
        <title>Complete genome sequence of Corynebacterium casei LMG S-19264T (=DSM 44701T), isolated from a smear-ripened cheese.</title>
        <authorList>
            <consortium name="US DOE Joint Genome Institute (JGI-PGF)"/>
            <person name="Walter F."/>
            <person name="Albersmeier A."/>
            <person name="Kalinowski J."/>
            <person name="Ruckert C."/>
        </authorList>
    </citation>
    <scope>NUCLEOTIDE SEQUENCE</scope>
    <source>
        <strain evidence="3">JCM 4059</strain>
    </source>
</reference>
<evidence type="ECO:0000259" key="2">
    <source>
        <dbReference type="Pfam" id="PF03070"/>
    </source>
</evidence>
<comment type="pathway">
    <text evidence="1">Cofactor biosynthesis; thiamine diphosphate biosynthesis.</text>
</comment>
<comment type="caution">
    <text evidence="3">The sequence shown here is derived from an EMBL/GenBank/DDBJ whole genome shotgun (WGS) entry which is preliminary data.</text>
</comment>
<organism evidence="3 4">
    <name type="scientific">Streptomyces mashuensis</name>
    <dbReference type="NCBI Taxonomy" id="33904"/>
    <lineage>
        <taxon>Bacteria</taxon>
        <taxon>Bacillati</taxon>
        <taxon>Actinomycetota</taxon>
        <taxon>Actinomycetes</taxon>
        <taxon>Kitasatosporales</taxon>
        <taxon>Streptomycetaceae</taxon>
        <taxon>Streptomyces</taxon>
    </lineage>
</organism>
<gene>
    <name evidence="3" type="ORF">GCM10010218_53780</name>
</gene>
<dbReference type="InterPro" id="IPR016084">
    <property type="entry name" value="Haem_Oase-like_multi-hlx"/>
</dbReference>
<evidence type="ECO:0000313" key="3">
    <source>
        <dbReference type="EMBL" id="GHF65530.1"/>
    </source>
</evidence>
<evidence type="ECO:0000256" key="1">
    <source>
        <dbReference type="ARBA" id="ARBA00004948"/>
    </source>
</evidence>
<feature type="domain" description="Thiaminase-2/PQQC" evidence="2">
    <location>
        <begin position="10"/>
        <end position="213"/>
    </location>
</feature>
<dbReference type="RefSeq" id="WP_190132307.1">
    <property type="nucleotide sequence ID" value="NZ_BNBD01000014.1"/>
</dbReference>
<name>A0A919EFI2_9ACTN</name>
<dbReference type="Pfam" id="PF03070">
    <property type="entry name" value="TENA_THI-4"/>
    <property type="match status" value="1"/>
</dbReference>
<dbReference type="Proteomes" id="UP000638313">
    <property type="component" value="Unassembled WGS sequence"/>
</dbReference>
<dbReference type="Gene3D" id="1.20.910.10">
    <property type="entry name" value="Heme oxygenase-like"/>
    <property type="match status" value="1"/>
</dbReference>
<accession>A0A919EFI2</accession>
<proteinExistence type="predicted"/>
<sequence length="217" mass="22071">MFSDGLGAAARPVLRAVLDHPFWAGLRDGTLPPAALTRFVEQDTGHLLPCYGRAFAQCAAVCADEAGAALLARCAAETAASAPRLRAALAGLAPELGVPPPAEDVAALPAVRDQCAGVTAAAASSYAAGLGVVLPFMVVHLEVCRDLGARGLPGARYAPWLDAYRPGGGVEHAVRAVCALADAFGAAASSAARTEAATWYGRGARYELAFVEACLTA</sequence>